<name>K4JWK1_9CAUD</name>
<dbReference type="GeneID" id="13995346"/>
<dbReference type="KEGG" id="vg:13995346"/>
<evidence type="ECO:0000313" key="2">
    <source>
        <dbReference type="Proteomes" id="UP000000463"/>
    </source>
</evidence>
<accession>K4JWK1</accession>
<proteinExistence type="predicted"/>
<dbReference type="EMBL" id="JX100810">
    <property type="protein sequence ID" value="AFU88288.1"/>
    <property type="molecule type" value="Genomic_DNA"/>
</dbReference>
<reference evidence="1 2" key="1">
    <citation type="journal article" date="2012" name="BMC Genomics">
        <title>The Caulobacter crescentus phage phiCbK: genomics of a canonical phage.</title>
        <authorList>
            <person name="Gill J.J."/>
            <person name="Berry J.D."/>
            <person name="Russell W.K."/>
            <person name="Lessor L."/>
            <person name="Escobar Garcia D.A."/>
            <person name="Hernandez D."/>
            <person name="Kane A."/>
            <person name="Keene J."/>
            <person name="Maddox M."/>
            <person name="Martin R."/>
            <person name="Mohan S."/>
            <person name="Thorn A.M."/>
            <person name="Russell D.H."/>
            <person name="Young R."/>
        </authorList>
    </citation>
    <scope>NUCLEOTIDE SEQUENCE [LARGE SCALE GENOMIC DNA]</scope>
</reference>
<sequence length="59" mass="6856">MKMIRRIKVPGCLNDLPQMAFSQRPAPNHEESKRLDIAYGIQTSEQLAAEFDRREARLK</sequence>
<gene>
    <name evidence="1" type="ORF">CcrColossus_gp418</name>
</gene>
<dbReference type="RefSeq" id="YP_006988652.1">
    <property type="nucleotide sequence ID" value="NC_019406.1"/>
</dbReference>
<dbReference type="Proteomes" id="UP000000463">
    <property type="component" value="Segment"/>
</dbReference>
<evidence type="ECO:0000313" key="1">
    <source>
        <dbReference type="EMBL" id="AFU88288.1"/>
    </source>
</evidence>
<organism evidence="1 2">
    <name type="scientific">Caulobacter phage CcrColossus</name>
    <dbReference type="NCBI Taxonomy" id="1211640"/>
    <lineage>
        <taxon>Viruses</taxon>
        <taxon>Duplodnaviria</taxon>
        <taxon>Heunggongvirae</taxon>
        <taxon>Uroviricota</taxon>
        <taxon>Caudoviricetes</taxon>
        <taxon>Jeanschmidtviridae</taxon>
        <taxon>Colossusvirus</taxon>
        <taxon>Colossusvirus colossus</taxon>
    </lineage>
</organism>
<protein>
    <submittedName>
        <fullName evidence="1">Uncharacterized protein</fullName>
    </submittedName>
</protein>
<keyword evidence="2" id="KW-1185">Reference proteome</keyword>